<gene>
    <name evidence="15" type="ORF">NBR_LOCUS5064</name>
</gene>
<dbReference type="GO" id="GO:0006071">
    <property type="term" value="P:glycerol metabolic process"/>
    <property type="evidence" value="ECO:0007669"/>
    <property type="project" value="UniProtKB-KW"/>
</dbReference>
<dbReference type="GO" id="GO:0019432">
    <property type="term" value="P:triglyceride biosynthetic process"/>
    <property type="evidence" value="ECO:0007669"/>
    <property type="project" value="TreeGrafter"/>
</dbReference>
<evidence type="ECO:0000256" key="6">
    <source>
        <dbReference type="ARBA" id="ARBA00022516"/>
    </source>
</evidence>
<evidence type="ECO:0000313" key="15">
    <source>
        <dbReference type="EMBL" id="VDL68653.1"/>
    </source>
</evidence>
<keyword evidence="7" id="KW-0808">Transferase</keyword>
<name>A0A3P7AR67_NIPBR</name>
<dbReference type="STRING" id="27835.A0A3P7AR67"/>
<evidence type="ECO:0000256" key="8">
    <source>
        <dbReference type="ARBA" id="ARBA00022692"/>
    </source>
</evidence>
<organism evidence="15 16">
    <name type="scientific">Nippostrongylus brasiliensis</name>
    <name type="common">Rat hookworm</name>
    <dbReference type="NCBI Taxonomy" id="27835"/>
    <lineage>
        <taxon>Eukaryota</taxon>
        <taxon>Metazoa</taxon>
        <taxon>Ecdysozoa</taxon>
        <taxon>Nematoda</taxon>
        <taxon>Chromadorea</taxon>
        <taxon>Rhabditida</taxon>
        <taxon>Rhabditina</taxon>
        <taxon>Rhabditomorpha</taxon>
        <taxon>Strongyloidea</taxon>
        <taxon>Heligmosomidae</taxon>
        <taxon>Nippostrongylus</taxon>
    </lineage>
</organism>
<comment type="pathway">
    <text evidence="2">Glycerolipid metabolism; triacylglycerol biosynthesis.</text>
</comment>
<evidence type="ECO:0000256" key="7">
    <source>
        <dbReference type="ARBA" id="ARBA00022679"/>
    </source>
</evidence>
<comment type="similarity">
    <text evidence="4">Belongs to the diacylglycerol acyltransferase family.</text>
</comment>
<evidence type="ECO:0000256" key="3">
    <source>
        <dbReference type="ARBA" id="ARBA00005189"/>
    </source>
</evidence>
<keyword evidence="13" id="KW-0472">Membrane</keyword>
<dbReference type="Proteomes" id="UP000271162">
    <property type="component" value="Unassembled WGS sequence"/>
</dbReference>
<sequence length="112" mass="12887">MLFALPSRYTILHLLHPYKQCNSGGAEEALNAHPGYHTLVLKSRKGFVKEALKTGAYLVPVYSFGENEIFEQVENPEGSALRRFQSWTKRFAGFTFPFFHGRGIFQVRIQHR</sequence>
<dbReference type="InterPro" id="IPR007130">
    <property type="entry name" value="DAGAT"/>
</dbReference>
<evidence type="ECO:0000256" key="10">
    <source>
        <dbReference type="ARBA" id="ARBA00022824"/>
    </source>
</evidence>
<comment type="pathway">
    <text evidence="3">Lipid metabolism.</text>
</comment>
<dbReference type="GO" id="GO:0004144">
    <property type="term" value="F:diacylglycerol O-acyltransferase activity"/>
    <property type="evidence" value="ECO:0007669"/>
    <property type="project" value="UniProtKB-EC"/>
</dbReference>
<dbReference type="GO" id="GO:0005789">
    <property type="term" value="C:endoplasmic reticulum membrane"/>
    <property type="evidence" value="ECO:0007669"/>
    <property type="project" value="UniProtKB-SubCell"/>
</dbReference>
<keyword evidence="11" id="KW-1133">Transmembrane helix</keyword>
<dbReference type="PANTHER" id="PTHR12317">
    <property type="entry name" value="DIACYLGLYCEROL O-ACYLTRANSFERASE"/>
    <property type="match status" value="1"/>
</dbReference>
<accession>A0A3P7AR67</accession>
<keyword evidence="12" id="KW-0443">Lipid metabolism</keyword>
<keyword evidence="6" id="KW-0444">Lipid biosynthesis</keyword>
<reference evidence="15 16" key="1">
    <citation type="submission" date="2018-11" db="EMBL/GenBank/DDBJ databases">
        <authorList>
            <consortium name="Pathogen Informatics"/>
        </authorList>
    </citation>
    <scope>NUCLEOTIDE SEQUENCE [LARGE SCALE GENOMIC DNA]</scope>
</reference>
<evidence type="ECO:0000256" key="2">
    <source>
        <dbReference type="ARBA" id="ARBA00004771"/>
    </source>
</evidence>
<evidence type="ECO:0000256" key="14">
    <source>
        <dbReference type="ARBA" id="ARBA00023315"/>
    </source>
</evidence>
<keyword evidence="10" id="KW-0256">Endoplasmic reticulum</keyword>
<protein>
    <recommendedName>
        <fullName evidence="5">diacylglycerol O-acyltransferase</fullName>
        <ecNumber evidence="5">2.3.1.20</ecNumber>
    </recommendedName>
</protein>
<evidence type="ECO:0000256" key="13">
    <source>
        <dbReference type="ARBA" id="ARBA00023136"/>
    </source>
</evidence>
<evidence type="ECO:0000256" key="1">
    <source>
        <dbReference type="ARBA" id="ARBA00004477"/>
    </source>
</evidence>
<keyword evidence="16" id="KW-1185">Reference proteome</keyword>
<keyword evidence="8" id="KW-0812">Transmembrane</keyword>
<dbReference type="EMBL" id="UYSL01011092">
    <property type="protein sequence ID" value="VDL68653.1"/>
    <property type="molecule type" value="Genomic_DNA"/>
</dbReference>
<dbReference type="AlphaFoldDB" id="A0A3P7AR67"/>
<dbReference type="Pfam" id="PF03982">
    <property type="entry name" value="DAGAT"/>
    <property type="match status" value="1"/>
</dbReference>
<evidence type="ECO:0000256" key="4">
    <source>
        <dbReference type="ARBA" id="ARBA00005420"/>
    </source>
</evidence>
<dbReference type="EC" id="2.3.1.20" evidence="5"/>
<evidence type="ECO:0000256" key="11">
    <source>
        <dbReference type="ARBA" id="ARBA00022989"/>
    </source>
</evidence>
<evidence type="ECO:0000313" key="16">
    <source>
        <dbReference type="Proteomes" id="UP000271162"/>
    </source>
</evidence>
<comment type="subcellular location">
    <subcellularLocation>
        <location evidence="1">Endoplasmic reticulum membrane</location>
        <topology evidence="1">Multi-pass membrane protein</topology>
    </subcellularLocation>
</comment>
<proteinExistence type="inferred from homology"/>
<evidence type="ECO:0000256" key="9">
    <source>
        <dbReference type="ARBA" id="ARBA00022798"/>
    </source>
</evidence>
<keyword evidence="9" id="KW-0319">Glycerol metabolism</keyword>
<evidence type="ECO:0000256" key="5">
    <source>
        <dbReference type="ARBA" id="ARBA00013244"/>
    </source>
</evidence>
<evidence type="ECO:0000256" key="12">
    <source>
        <dbReference type="ARBA" id="ARBA00023098"/>
    </source>
</evidence>
<keyword evidence="14" id="KW-0012">Acyltransferase</keyword>
<dbReference type="PANTHER" id="PTHR12317:SF0">
    <property type="entry name" value="ACYLTRANSFERASE"/>
    <property type="match status" value="1"/>
</dbReference>